<keyword evidence="10" id="KW-0406">Ion transport</keyword>
<keyword evidence="6" id="KW-0138">CF(0)</keyword>
<comment type="similarity">
    <text evidence="3">Belongs to the ATPase A chain family.</text>
</comment>
<dbReference type="InterPro" id="IPR035908">
    <property type="entry name" value="F0_ATP_A_sf"/>
</dbReference>
<accession>A0A0U1WYK4</accession>
<evidence type="ECO:0000256" key="1">
    <source>
        <dbReference type="ARBA" id="ARBA00002070"/>
    </source>
</evidence>
<feature type="transmembrane region" description="Helical" evidence="14">
    <location>
        <begin position="20"/>
        <end position="37"/>
    </location>
</feature>
<dbReference type="CDD" id="cd00310">
    <property type="entry name" value="ATP-synt_Fo_a_6"/>
    <property type="match status" value="1"/>
</dbReference>
<evidence type="ECO:0000256" key="5">
    <source>
        <dbReference type="ARBA" id="ARBA00022448"/>
    </source>
</evidence>
<sequence>MLNLFSIFDPSTNLFYSMNWISSFLWILLLPQIYWLMNSRFYKFMMILMKSLWNEFKVIMKVKFNMNNMLYLLSLFMFILLNNFMGLFPYLFTSSSHLMFSLSISLSMWIGFMLFGWLKNTTFMFVHLVPMGTPFILMFFMVMIEMLSNLIRPMTLSIRLVANMVAGHLLLTLLGGFISKFLMIYMLMVIVQLLLLFLEMVVSFIQAYVFIILMLLYLKETN</sequence>
<geneLocation type="mitochondrion" evidence="15"/>
<reference evidence="15" key="1">
    <citation type="submission" date="2014-02" db="EMBL/GenBank/DDBJ databases">
        <title>The comparative mitochondrial genomes from Braconidae subfamilies and the phylogeny of the Hymenoptera.</title>
        <authorList>
            <person name="Li Q."/>
            <person name="Wei S.J."/>
            <person name="Chen X.X."/>
        </authorList>
    </citation>
    <scope>NUCLEOTIDE SEQUENCE</scope>
</reference>
<comment type="subcellular location">
    <subcellularLocation>
        <location evidence="2">Membrane</location>
        <topology evidence="2">Multi-pass membrane protein</topology>
    </subcellularLocation>
    <subcellularLocation>
        <location evidence="13">Mitochondrion inner membrane</location>
        <topology evidence="13">Multi-pass membrane protein</topology>
    </subcellularLocation>
</comment>
<organism evidence="15">
    <name type="scientific">Mirax sp. QL-2014</name>
    <dbReference type="NCBI Taxonomy" id="1491721"/>
    <lineage>
        <taxon>Eukaryota</taxon>
        <taxon>Metazoa</taxon>
        <taxon>Ecdysozoa</taxon>
        <taxon>Arthropoda</taxon>
        <taxon>Hexapoda</taxon>
        <taxon>Insecta</taxon>
        <taxon>Pterygota</taxon>
        <taxon>Neoptera</taxon>
        <taxon>Endopterygota</taxon>
        <taxon>Hymenoptera</taxon>
        <taxon>Apocrita</taxon>
        <taxon>Ichneumonoidea</taxon>
        <taxon>Braconidae</taxon>
        <taxon>Miracinae</taxon>
        <taxon>Mirax</taxon>
    </lineage>
</organism>
<dbReference type="PROSITE" id="PS00449">
    <property type="entry name" value="ATPASE_A"/>
    <property type="match status" value="1"/>
</dbReference>
<keyword evidence="8" id="KW-0375">Hydrogen ion transport</keyword>
<dbReference type="GO" id="GO:0005743">
    <property type="term" value="C:mitochondrial inner membrane"/>
    <property type="evidence" value="ECO:0007669"/>
    <property type="project" value="UniProtKB-SubCell"/>
</dbReference>
<proteinExistence type="inferred from homology"/>
<keyword evidence="5" id="KW-0813">Transport</keyword>
<evidence type="ECO:0000256" key="12">
    <source>
        <dbReference type="ARBA" id="ARBA00023310"/>
    </source>
</evidence>
<dbReference type="AlphaFoldDB" id="A0A0U1WYK4"/>
<keyword evidence="7 14" id="KW-0812">Transmembrane</keyword>
<feature type="transmembrane region" description="Helical" evidence="14">
    <location>
        <begin position="70"/>
        <end position="92"/>
    </location>
</feature>
<evidence type="ECO:0000256" key="7">
    <source>
        <dbReference type="ARBA" id="ARBA00022692"/>
    </source>
</evidence>
<evidence type="ECO:0000256" key="3">
    <source>
        <dbReference type="ARBA" id="ARBA00006810"/>
    </source>
</evidence>
<evidence type="ECO:0000256" key="2">
    <source>
        <dbReference type="ARBA" id="ARBA00004141"/>
    </source>
</evidence>
<dbReference type="PANTHER" id="PTHR11410">
    <property type="entry name" value="ATP SYNTHASE SUBUNIT A"/>
    <property type="match status" value="1"/>
</dbReference>
<dbReference type="Pfam" id="PF00119">
    <property type="entry name" value="ATP-synt_A"/>
    <property type="match status" value="1"/>
</dbReference>
<dbReference type="GO" id="GO:0045259">
    <property type="term" value="C:proton-transporting ATP synthase complex"/>
    <property type="evidence" value="ECO:0007669"/>
    <property type="project" value="UniProtKB-KW"/>
</dbReference>
<keyword evidence="12" id="KW-0066">ATP synthesis</keyword>
<dbReference type="SUPFAM" id="SSF81336">
    <property type="entry name" value="F1F0 ATP synthase subunit A"/>
    <property type="match status" value="1"/>
</dbReference>
<dbReference type="NCBIfam" id="TIGR01131">
    <property type="entry name" value="ATP_synt_6_or_A"/>
    <property type="match status" value="1"/>
</dbReference>
<dbReference type="PRINTS" id="PR00123">
    <property type="entry name" value="ATPASEA"/>
</dbReference>
<evidence type="ECO:0000256" key="11">
    <source>
        <dbReference type="ARBA" id="ARBA00023136"/>
    </source>
</evidence>
<dbReference type="InterPro" id="IPR000568">
    <property type="entry name" value="ATP_synth_F0_asu"/>
</dbReference>
<evidence type="ECO:0000256" key="4">
    <source>
        <dbReference type="ARBA" id="ARBA00011648"/>
    </source>
</evidence>
<protein>
    <recommendedName>
        <fullName evidence="13">ATP synthase subunit a</fullName>
    </recommendedName>
</protein>
<feature type="transmembrane region" description="Helical" evidence="14">
    <location>
        <begin position="156"/>
        <end position="178"/>
    </location>
</feature>
<evidence type="ECO:0000256" key="6">
    <source>
        <dbReference type="ARBA" id="ARBA00022547"/>
    </source>
</evidence>
<dbReference type="PANTHER" id="PTHR11410:SF0">
    <property type="entry name" value="ATP SYNTHASE SUBUNIT A"/>
    <property type="match status" value="1"/>
</dbReference>
<evidence type="ECO:0000256" key="13">
    <source>
        <dbReference type="RuleBase" id="RU004450"/>
    </source>
</evidence>
<dbReference type="EMBL" id="KJ412471">
    <property type="protein sequence ID" value="AHX97802.1"/>
    <property type="molecule type" value="Genomic_DNA"/>
</dbReference>
<evidence type="ECO:0000256" key="10">
    <source>
        <dbReference type="ARBA" id="ARBA00023065"/>
    </source>
</evidence>
<dbReference type="GO" id="GO:0046933">
    <property type="term" value="F:proton-transporting ATP synthase activity, rotational mechanism"/>
    <property type="evidence" value="ECO:0007669"/>
    <property type="project" value="TreeGrafter"/>
</dbReference>
<name>A0A0U1WYK4_9HYME</name>
<feature type="transmembrane region" description="Helical" evidence="14">
    <location>
        <begin position="125"/>
        <end position="144"/>
    </location>
</feature>
<dbReference type="InterPro" id="IPR023011">
    <property type="entry name" value="ATP_synth_F0_asu_AS"/>
</dbReference>
<feature type="transmembrane region" description="Helical" evidence="14">
    <location>
        <begin position="98"/>
        <end position="118"/>
    </location>
</feature>
<keyword evidence="11 14" id="KW-0472">Membrane</keyword>
<dbReference type="InterPro" id="IPR045083">
    <property type="entry name" value="ATP_synth_F0_asu_bact/mt"/>
</dbReference>
<dbReference type="Gene3D" id="1.20.120.220">
    <property type="entry name" value="ATP synthase, F0 complex, subunit A"/>
    <property type="match status" value="1"/>
</dbReference>
<feature type="transmembrane region" description="Helical" evidence="14">
    <location>
        <begin position="185"/>
        <end position="218"/>
    </location>
</feature>
<comment type="function">
    <text evidence="1">Mitochondrial membrane ATP synthase (F(1)F(0) ATP synthase or Complex V) produces ATP from ADP in the presence of a proton gradient across the membrane which is generated by electron transport complexes of the respiratory chain. F-type ATPases consist of two structural domains, F(1) - containing the extramembraneous catalytic core and F(0) - containing the membrane proton channel, linked together by a central stalk and a peripheral stalk. During catalysis, ATP synthesis in the catalytic domain of F(1) is coupled via a rotary mechanism of the central stalk subunits to proton translocation. Key component of the proton channel; it may play a direct role in the translocation of protons across the membrane.</text>
</comment>
<evidence type="ECO:0000313" key="15">
    <source>
        <dbReference type="EMBL" id="AHX97802.1"/>
    </source>
</evidence>
<comment type="subunit">
    <text evidence="4">F-type ATPases have 2 components, CF(1) - the catalytic core - and CF(0) - the membrane proton channel. CF(1) has five subunits: alpha(3), beta(3), gamma(1), delta(1), epsilon(1). CF(0) has three main subunits: a, b and c.</text>
</comment>
<evidence type="ECO:0000256" key="14">
    <source>
        <dbReference type="SAM" id="Phobius"/>
    </source>
</evidence>
<evidence type="ECO:0000256" key="9">
    <source>
        <dbReference type="ARBA" id="ARBA00022989"/>
    </source>
</evidence>
<gene>
    <name evidence="15" type="primary">ATP6</name>
</gene>
<keyword evidence="9 14" id="KW-1133">Transmembrane helix</keyword>
<evidence type="ECO:0000256" key="8">
    <source>
        <dbReference type="ARBA" id="ARBA00022781"/>
    </source>
</evidence>
<keyword evidence="15" id="KW-0496">Mitochondrion</keyword>